<comment type="subcellular location">
    <subcellularLocation>
        <location evidence="2 12">Cell inner membrane</location>
        <topology evidence="2 12">Single-pass membrane protein</topology>
    </subcellularLocation>
</comment>
<evidence type="ECO:0000256" key="2">
    <source>
        <dbReference type="ARBA" id="ARBA00004377"/>
    </source>
</evidence>
<dbReference type="Proteomes" id="UP000196027">
    <property type="component" value="Chromosome"/>
</dbReference>
<dbReference type="GO" id="GO:1903607">
    <property type="term" value="P:cytochrome c biosynthetic process"/>
    <property type="evidence" value="ECO:0007669"/>
    <property type="project" value="TreeGrafter"/>
</dbReference>
<comment type="similarity">
    <text evidence="3 12">Belongs to the CcmD/CycX/HelD family.</text>
</comment>
<evidence type="ECO:0000313" key="14">
    <source>
        <dbReference type="Proteomes" id="UP000196027"/>
    </source>
</evidence>
<comment type="function">
    <text evidence="1 12">Required for the export of heme to the periplasm for the biogenesis of c-type cytochromes.</text>
</comment>
<dbReference type="InterPro" id="IPR052075">
    <property type="entry name" value="Heme_exporter_D"/>
</dbReference>
<sequence>MEFASLSEFLEMGGHGPYVWTAYAVTIVIMIANIVSPILKRKAIIKKQAQKLRRERLSQ</sequence>
<protein>
    <recommendedName>
        <fullName evidence="4 12">Heme exporter protein D</fullName>
    </recommendedName>
</protein>
<evidence type="ECO:0000256" key="4">
    <source>
        <dbReference type="ARBA" id="ARBA00016461"/>
    </source>
</evidence>
<dbReference type="PANTHER" id="PTHR37531">
    <property type="entry name" value="HEME EXPORTER PROTEIN D"/>
    <property type="match status" value="1"/>
</dbReference>
<feature type="transmembrane region" description="Helical" evidence="12">
    <location>
        <begin position="20"/>
        <end position="39"/>
    </location>
</feature>
<evidence type="ECO:0000256" key="5">
    <source>
        <dbReference type="ARBA" id="ARBA00022448"/>
    </source>
</evidence>
<keyword evidence="8 12" id="KW-0812">Transmembrane</keyword>
<gene>
    <name evidence="13" type="ORF">OLMES_3216</name>
</gene>
<evidence type="ECO:0000256" key="3">
    <source>
        <dbReference type="ARBA" id="ARBA00008741"/>
    </source>
</evidence>
<evidence type="ECO:0000256" key="8">
    <source>
        <dbReference type="ARBA" id="ARBA00022692"/>
    </source>
</evidence>
<dbReference type="OrthoDB" id="9815607at2"/>
<keyword evidence="5 12" id="KW-0813">Transport</keyword>
<proteinExistence type="inferred from homology"/>
<name>A0A1Y0I9Q7_9GAMM</name>
<dbReference type="RefSeq" id="WP_087462170.1">
    <property type="nucleotide sequence ID" value="NZ_CP021425.1"/>
</dbReference>
<keyword evidence="10 12" id="KW-1133">Transmembrane helix</keyword>
<dbReference type="EMBL" id="CP021425">
    <property type="protein sequence ID" value="ARU57257.1"/>
    <property type="molecule type" value="Genomic_DNA"/>
</dbReference>
<dbReference type="KEGG" id="ome:OLMES_3216"/>
<dbReference type="GO" id="GO:0015886">
    <property type="term" value="P:heme transport"/>
    <property type="evidence" value="ECO:0007669"/>
    <property type="project" value="InterPro"/>
</dbReference>
<keyword evidence="6 12" id="KW-1003">Cell membrane</keyword>
<evidence type="ECO:0000256" key="10">
    <source>
        <dbReference type="ARBA" id="ARBA00022989"/>
    </source>
</evidence>
<evidence type="ECO:0000313" key="13">
    <source>
        <dbReference type="EMBL" id="ARU57257.1"/>
    </source>
</evidence>
<dbReference type="AlphaFoldDB" id="A0A1Y0I9Q7"/>
<accession>A0A1Y0I9Q7</accession>
<evidence type="ECO:0000256" key="11">
    <source>
        <dbReference type="ARBA" id="ARBA00023136"/>
    </source>
</evidence>
<dbReference type="InterPro" id="IPR007078">
    <property type="entry name" value="Haem_export_protD_CcmD"/>
</dbReference>
<evidence type="ECO:0000256" key="12">
    <source>
        <dbReference type="RuleBase" id="RU363101"/>
    </source>
</evidence>
<keyword evidence="14" id="KW-1185">Reference proteome</keyword>
<dbReference type="GO" id="GO:0017004">
    <property type="term" value="P:cytochrome complex assembly"/>
    <property type="evidence" value="ECO:0007669"/>
    <property type="project" value="UniProtKB-KW"/>
</dbReference>
<evidence type="ECO:0000256" key="7">
    <source>
        <dbReference type="ARBA" id="ARBA00022519"/>
    </source>
</evidence>
<dbReference type="GO" id="GO:0005886">
    <property type="term" value="C:plasma membrane"/>
    <property type="evidence" value="ECO:0007669"/>
    <property type="project" value="UniProtKB-SubCell"/>
</dbReference>
<evidence type="ECO:0000256" key="6">
    <source>
        <dbReference type="ARBA" id="ARBA00022475"/>
    </source>
</evidence>
<evidence type="ECO:0000256" key="9">
    <source>
        <dbReference type="ARBA" id="ARBA00022748"/>
    </source>
</evidence>
<evidence type="ECO:0000256" key="1">
    <source>
        <dbReference type="ARBA" id="ARBA00002442"/>
    </source>
</evidence>
<reference evidence="13 14" key="1">
    <citation type="submission" date="2017-05" db="EMBL/GenBank/DDBJ databases">
        <title>Genomic insights into alkan degradation activity of Oleiphilus messinensis.</title>
        <authorList>
            <person name="Kozyavkin S.A."/>
            <person name="Slesarev A.I."/>
            <person name="Golyshin P.N."/>
            <person name="Korzhenkov A."/>
            <person name="Golyshina O.N."/>
            <person name="Toshchakov S.V."/>
        </authorList>
    </citation>
    <scope>NUCLEOTIDE SEQUENCE [LARGE SCALE GENOMIC DNA]</scope>
    <source>
        <strain evidence="13 14">ME102</strain>
    </source>
</reference>
<dbReference type="PANTHER" id="PTHR37531:SF1">
    <property type="entry name" value="HEME EXPORTER PROTEIN D"/>
    <property type="match status" value="1"/>
</dbReference>
<dbReference type="NCBIfam" id="TIGR03141">
    <property type="entry name" value="cytochro_ccmD"/>
    <property type="match status" value="1"/>
</dbReference>
<keyword evidence="11 12" id="KW-0472">Membrane</keyword>
<organism evidence="13 14">
    <name type="scientific">Oleiphilus messinensis</name>
    <dbReference type="NCBI Taxonomy" id="141451"/>
    <lineage>
        <taxon>Bacteria</taxon>
        <taxon>Pseudomonadati</taxon>
        <taxon>Pseudomonadota</taxon>
        <taxon>Gammaproteobacteria</taxon>
        <taxon>Oceanospirillales</taxon>
        <taxon>Oleiphilaceae</taxon>
        <taxon>Oleiphilus</taxon>
    </lineage>
</organism>
<keyword evidence="7 12" id="KW-0997">Cell inner membrane</keyword>
<dbReference type="Pfam" id="PF04995">
    <property type="entry name" value="CcmD"/>
    <property type="match status" value="1"/>
</dbReference>
<keyword evidence="9 12" id="KW-0201">Cytochrome c-type biogenesis</keyword>